<comment type="caution">
    <text evidence="3">Lacks conserved residue(s) required for the propagation of feature annotation.</text>
</comment>
<dbReference type="InterPro" id="IPR036551">
    <property type="entry name" value="Flavin_trans-like"/>
</dbReference>
<dbReference type="RefSeq" id="WP_057748266.1">
    <property type="nucleotide sequence ID" value="NZ_BJVH01000001.1"/>
</dbReference>
<feature type="binding site" evidence="3">
    <location>
        <position position="292"/>
    </location>
    <ligand>
        <name>CTP</name>
        <dbReference type="ChEBI" id="CHEBI:37563"/>
    </ligand>
</feature>
<feature type="region of interest" description="Phosphopantothenoylcysteine decarboxylase" evidence="3">
    <location>
        <begin position="1"/>
        <end position="193"/>
    </location>
</feature>
<evidence type="ECO:0000256" key="1">
    <source>
        <dbReference type="ARBA" id="ARBA00022793"/>
    </source>
</evidence>
<feature type="domain" description="DNA/pantothenate metabolism flavoprotein C-terminal" evidence="6">
    <location>
        <begin position="189"/>
        <end position="400"/>
    </location>
</feature>
<dbReference type="EC" id="6.3.2.5" evidence="3"/>
<sequence>MWKDKHVTFFITGGIAIYKVIDLIRSLQKKGAKVRVAMTKEAMRFVGKATFQTISGHPVQTDLFEQVTSSPVAHVELADWTELAIVAPATANIVGKMANGIADDFVSTTLLAVSTPVFVIPAMNNHMWQNPALQRNLNLLKQDDIQVMPPDDGPLAEGYSGKGRFPDTFAVLNFIETNLLEKNEQLQGLKHKRFLITAGGTRAYIDPVRYISNRSSGKMGYAFAQVARASGAEVTLISTTNQLPVPVGVHLISVETVTEMQQAVQQNFADADILIMAAAVSDYEPVQFVDHKIKKNSKTKQFTLELKETPDILKSLTAQKKKQIVVGFAAETDDLLQNAEAKLASKGADFIIANDVSRGDIGFNVSENAVTILQRQHANITIPKMSKQMIAKKVLEILAKRFS</sequence>
<dbReference type="Pfam" id="PF02441">
    <property type="entry name" value="Flavoprotein"/>
    <property type="match status" value="1"/>
</dbReference>
<feature type="domain" description="Flavoprotein" evidence="5">
    <location>
        <begin position="5"/>
        <end position="145"/>
    </location>
</feature>
<feature type="binding site" evidence="3">
    <location>
        <begin position="310"/>
        <end position="313"/>
    </location>
    <ligand>
        <name>CTP</name>
        <dbReference type="ChEBI" id="CHEBI:37563"/>
    </ligand>
</feature>
<dbReference type="Proteomes" id="UP000051568">
    <property type="component" value="Unassembled WGS sequence"/>
</dbReference>
<comment type="pathway">
    <text evidence="3 4">Cofactor biosynthesis; coenzyme A biosynthesis; CoA from (R)-pantothenate: step 3/5.</text>
</comment>
<dbReference type="SUPFAM" id="SSF52507">
    <property type="entry name" value="Homo-oligomeric flavin-containing Cys decarboxylases, HFCD"/>
    <property type="match status" value="1"/>
</dbReference>
<feature type="region of interest" description="Phosphopantothenate--cysteine ligase" evidence="3">
    <location>
        <begin position="194"/>
        <end position="403"/>
    </location>
</feature>
<dbReference type="GO" id="GO:0010181">
    <property type="term" value="F:FMN binding"/>
    <property type="evidence" value="ECO:0007669"/>
    <property type="project" value="UniProtKB-UniRule"/>
</dbReference>
<keyword evidence="3 4" id="KW-0285">Flavoprotein</keyword>
<evidence type="ECO:0000256" key="3">
    <source>
        <dbReference type="HAMAP-Rule" id="MF_02225"/>
    </source>
</evidence>
<dbReference type="GO" id="GO:0004633">
    <property type="term" value="F:phosphopantothenoylcysteine decarboxylase activity"/>
    <property type="evidence" value="ECO:0007669"/>
    <property type="project" value="UniProtKB-UniRule"/>
</dbReference>
<keyword evidence="3 4" id="KW-0288">FMN</keyword>
<dbReference type="Pfam" id="PF04127">
    <property type="entry name" value="DFP"/>
    <property type="match status" value="1"/>
</dbReference>
<comment type="function">
    <text evidence="4">Catalyzes two steps in the biosynthesis of coenzyme A. In the first step cysteine is conjugated to 4'-phosphopantothenate to form 4-phosphopantothenoylcysteine, in the latter compound is decarboxylated to form 4'-phosphopantotheine.</text>
</comment>
<comment type="similarity">
    <text evidence="3 4">In the C-terminal section; belongs to the PPC synthetase family.</text>
</comment>
<gene>
    <name evidence="3" type="primary">coaBC</name>
    <name evidence="7" type="ORF">IV80_GL000228</name>
</gene>
<proteinExistence type="inferred from homology"/>
<keyword evidence="1 3" id="KW-0210">Decarboxylase</keyword>
<dbReference type="AlphaFoldDB" id="A0A0R2IXF6"/>
<dbReference type="UniPathway" id="UPA00241">
    <property type="reaction ID" value="UER00353"/>
</dbReference>
<evidence type="ECO:0000313" key="8">
    <source>
        <dbReference type="Proteomes" id="UP000051568"/>
    </source>
</evidence>
<dbReference type="OrthoDB" id="9802554at2"/>
<dbReference type="GO" id="GO:0071513">
    <property type="term" value="C:phosphopantothenoylcysteine decarboxylase complex"/>
    <property type="evidence" value="ECO:0007669"/>
    <property type="project" value="TreeGrafter"/>
</dbReference>
<dbReference type="SUPFAM" id="SSF102645">
    <property type="entry name" value="CoaB-like"/>
    <property type="match status" value="1"/>
</dbReference>
<dbReference type="InterPro" id="IPR035929">
    <property type="entry name" value="CoaB-like_sf"/>
</dbReference>
<comment type="catalytic activity">
    <reaction evidence="3 4">
        <text>N-[(R)-4-phosphopantothenoyl]-L-cysteine + H(+) = (R)-4'-phosphopantetheine + CO2</text>
        <dbReference type="Rhea" id="RHEA:16793"/>
        <dbReference type="ChEBI" id="CHEBI:15378"/>
        <dbReference type="ChEBI" id="CHEBI:16526"/>
        <dbReference type="ChEBI" id="CHEBI:59458"/>
        <dbReference type="ChEBI" id="CHEBI:61723"/>
        <dbReference type="EC" id="4.1.1.36"/>
    </reaction>
</comment>
<comment type="caution">
    <text evidence="7">The sequence shown here is derived from an EMBL/GenBank/DDBJ whole genome shotgun (WGS) entry which is preliminary data.</text>
</comment>
<dbReference type="Gene3D" id="3.40.50.10300">
    <property type="entry name" value="CoaB-like"/>
    <property type="match status" value="1"/>
</dbReference>
<organism evidence="7 8">
    <name type="scientific">Pediococcus cellicola</name>
    <dbReference type="NCBI Taxonomy" id="319652"/>
    <lineage>
        <taxon>Bacteria</taxon>
        <taxon>Bacillati</taxon>
        <taxon>Bacillota</taxon>
        <taxon>Bacilli</taxon>
        <taxon>Lactobacillales</taxon>
        <taxon>Lactobacillaceae</taxon>
        <taxon>Pediococcus</taxon>
    </lineage>
</organism>
<comment type="catalytic activity">
    <reaction evidence="3 4">
        <text>(R)-4'-phosphopantothenate + L-cysteine + CTP = N-[(R)-4-phosphopantothenoyl]-L-cysteine + CMP + diphosphate + H(+)</text>
        <dbReference type="Rhea" id="RHEA:19397"/>
        <dbReference type="ChEBI" id="CHEBI:10986"/>
        <dbReference type="ChEBI" id="CHEBI:15378"/>
        <dbReference type="ChEBI" id="CHEBI:33019"/>
        <dbReference type="ChEBI" id="CHEBI:35235"/>
        <dbReference type="ChEBI" id="CHEBI:37563"/>
        <dbReference type="ChEBI" id="CHEBI:59458"/>
        <dbReference type="ChEBI" id="CHEBI:60377"/>
        <dbReference type="EC" id="6.3.2.5"/>
    </reaction>
</comment>
<keyword evidence="3 4" id="KW-0436">Ligase</keyword>
<dbReference type="NCBIfam" id="TIGR00521">
    <property type="entry name" value="coaBC_dfp"/>
    <property type="match status" value="1"/>
</dbReference>
<dbReference type="HAMAP" id="MF_02225">
    <property type="entry name" value="CoaBC"/>
    <property type="match status" value="1"/>
</dbReference>
<protein>
    <recommendedName>
        <fullName evidence="3">Coenzyme A biosynthesis bifunctional protein CoaBC</fullName>
    </recommendedName>
    <alternativeName>
        <fullName evidence="3">DNA/pantothenate metabolism flavoprotein</fullName>
    </alternativeName>
    <alternativeName>
        <fullName evidence="3">Phosphopantothenoylcysteine synthetase/decarboxylase</fullName>
        <shortName evidence="3">PPCS-PPCDC</shortName>
    </alternativeName>
    <domain>
        <recommendedName>
            <fullName evidence="3">Phosphopantothenoylcysteine decarboxylase</fullName>
            <shortName evidence="3">PPC decarboxylase</shortName>
            <shortName evidence="3">PPC-DC</shortName>
            <ecNumber evidence="3">4.1.1.36</ecNumber>
        </recommendedName>
        <alternativeName>
            <fullName evidence="3">CoaC</fullName>
        </alternativeName>
    </domain>
    <domain>
        <recommendedName>
            <fullName evidence="3">Phosphopantothenate--cysteine ligase</fullName>
            <ecNumber evidence="3">6.3.2.5</ecNumber>
        </recommendedName>
        <alternativeName>
            <fullName evidence="3">CoaB</fullName>
        </alternativeName>
        <alternativeName>
            <fullName evidence="3">Phosphopantothenoylcysteine synthetase</fullName>
            <shortName evidence="3">PPC synthetase</shortName>
            <shortName evidence="3">PPC-S</shortName>
        </alternativeName>
    </domain>
</protein>
<dbReference type="EC" id="4.1.1.36" evidence="3"/>
<evidence type="ECO:0000256" key="4">
    <source>
        <dbReference type="RuleBase" id="RU364078"/>
    </source>
</evidence>
<comment type="cofactor">
    <cofactor evidence="3">
        <name>Mg(2+)</name>
        <dbReference type="ChEBI" id="CHEBI:18420"/>
    </cofactor>
</comment>
<feature type="binding site" evidence="3">
    <location>
        <position position="282"/>
    </location>
    <ligand>
        <name>CTP</name>
        <dbReference type="ChEBI" id="CHEBI:37563"/>
    </ligand>
</feature>
<dbReference type="PATRIC" id="fig|319652.3.peg.230"/>
<dbReference type="GO" id="GO:0004632">
    <property type="term" value="F:phosphopantothenate--cysteine ligase activity"/>
    <property type="evidence" value="ECO:0007669"/>
    <property type="project" value="UniProtKB-UniRule"/>
</dbReference>
<dbReference type="Gene3D" id="3.40.50.1950">
    <property type="entry name" value="Flavin prenyltransferase-like"/>
    <property type="match status" value="1"/>
</dbReference>
<comment type="pathway">
    <text evidence="3 4">Cofactor biosynthesis; coenzyme A biosynthesis; CoA from (R)-pantothenate: step 2/5.</text>
</comment>
<evidence type="ECO:0000256" key="2">
    <source>
        <dbReference type="ARBA" id="ARBA00023239"/>
    </source>
</evidence>
<feature type="binding site" evidence="3">
    <location>
        <position position="346"/>
    </location>
    <ligand>
        <name>CTP</name>
        <dbReference type="ChEBI" id="CHEBI:37563"/>
    </ligand>
</feature>
<accession>A0A0R2IXF6</accession>
<keyword evidence="3" id="KW-0460">Magnesium</keyword>
<dbReference type="InterPro" id="IPR003382">
    <property type="entry name" value="Flavoprotein"/>
</dbReference>
<feature type="binding site" evidence="3">
    <location>
        <position position="342"/>
    </location>
    <ligand>
        <name>CTP</name>
        <dbReference type="ChEBI" id="CHEBI:37563"/>
    </ligand>
</feature>
<dbReference type="STRING" id="319652.IV80_GL000228"/>
<name>A0A0R2IXF6_9LACO</name>
<reference evidence="7 8" key="1">
    <citation type="journal article" date="2015" name="Genome Announc.">
        <title>Expanding the biotechnology potential of lactobacilli through comparative genomics of 213 strains and associated genera.</title>
        <authorList>
            <person name="Sun Z."/>
            <person name="Harris H.M."/>
            <person name="McCann A."/>
            <person name="Guo C."/>
            <person name="Argimon S."/>
            <person name="Zhang W."/>
            <person name="Yang X."/>
            <person name="Jeffery I.B."/>
            <person name="Cooney J.C."/>
            <person name="Kagawa T.F."/>
            <person name="Liu W."/>
            <person name="Song Y."/>
            <person name="Salvetti E."/>
            <person name="Wrobel A."/>
            <person name="Rasinkangas P."/>
            <person name="Parkhill J."/>
            <person name="Rea M.C."/>
            <person name="O'Sullivan O."/>
            <person name="Ritari J."/>
            <person name="Douillard F.P."/>
            <person name="Paul Ross R."/>
            <person name="Yang R."/>
            <person name="Briner A.E."/>
            <person name="Felis G.E."/>
            <person name="de Vos W.M."/>
            <person name="Barrangou R."/>
            <person name="Klaenhammer T.R."/>
            <person name="Caufield P.W."/>
            <person name="Cui Y."/>
            <person name="Zhang H."/>
            <person name="O'Toole P.W."/>
        </authorList>
    </citation>
    <scope>NUCLEOTIDE SEQUENCE [LARGE SCALE GENOMIC DNA]</scope>
    <source>
        <strain evidence="7 8">DSM 17757</strain>
    </source>
</reference>
<evidence type="ECO:0000259" key="6">
    <source>
        <dbReference type="Pfam" id="PF04127"/>
    </source>
</evidence>
<dbReference type="GO" id="GO:0015937">
    <property type="term" value="P:coenzyme A biosynthetic process"/>
    <property type="evidence" value="ECO:0007669"/>
    <property type="project" value="UniProtKB-UniRule"/>
</dbReference>
<feature type="binding site" evidence="3">
    <location>
        <position position="328"/>
    </location>
    <ligand>
        <name>CTP</name>
        <dbReference type="ChEBI" id="CHEBI:37563"/>
    </ligand>
</feature>
<keyword evidence="3" id="KW-0479">Metal-binding</keyword>
<keyword evidence="8" id="KW-1185">Reference proteome</keyword>
<dbReference type="GO" id="GO:0046872">
    <property type="term" value="F:metal ion binding"/>
    <property type="evidence" value="ECO:0007669"/>
    <property type="project" value="UniProtKB-KW"/>
</dbReference>
<dbReference type="EMBL" id="JQBR01000001">
    <property type="protein sequence ID" value="KRN67685.1"/>
    <property type="molecule type" value="Genomic_DNA"/>
</dbReference>
<dbReference type="InterPro" id="IPR005252">
    <property type="entry name" value="CoaBC"/>
</dbReference>
<comment type="function">
    <text evidence="3">Catalyzes two sequential steps in the biosynthesis of coenzyme A. In the first step cysteine is conjugated to 4'-phosphopantothenate to form 4-phosphopantothenoylcysteine. In the second step the latter compound is decarboxylated to form 4'-phosphopantotheine.</text>
</comment>
<evidence type="ECO:0000313" key="7">
    <source>
        <dbReference type="EMBL" id="KRN67685.1"/>
    </source>
</evidence>
<dbReference type="PANTHER" id="PTHR14359">
    <property type="entry name" value="HOMO-OLIGOMERIC FLAVIN CONTAINING CYS DECARBOXYLASE FAMILY"/>
    <property type="match status" value="1"/>
</dbReference>
<comment type="similarity">
    <text evidence="3 4">In the N-terminal section; belongs to the HFCD (homo-oligomeric flavin containing Cys decarboxylase) superfamily.</text>
</comment>
<comment type="cofactor">
    <cofactor evidence="3">
        <name>FMN</name>
        <dbReference type="ChEBI" id="CHEBI:58210"/>
    </cofactor>
    <text evidence="3">Binds 1 FMN per subunit.</text>
</comment>
<dbReference type="GO" id="GO:0015941">
    <property type="term" value="P:pantothenate catabolic process"/>
    <property type="evidence" value="ECO:0007669"/>
    <property type="project" value="InterPro"/>
</dbReference>
<keyword evidence="3" id="KW-0511">Multifunctional enzyme</keyword>
<keyword evidence="2 3" id="KW-0456">Lyase</keyword>
<evidence type="ECO:0000259" key="5">
    <source>
        <dbReference type="Pfam" id="PF02441"/>
    </source>
</evidence>
<dbReference type="InterPro" id="IPR007085">
    <property type="entry name" value="DNA/pantothenate-metab_flavo_C"/>
</dbReference>
<dbReference type="PANTHER" id="PTHR14359:SF6">
    <property type="entry name" value="PHOSPHOPANTOTHENOYLCYSTEINE DECARBOXYLASE"/>
    <property type="match status" value="1"/>
</dbReference>